<name>A0A7Y2E711_UNCEI</name>
<protein>
    <submittedName>
        <fullName evidence="1">Uncharacterized protein</fullName>
    </submittedName>
</protein>
<dbReference type="AlphaFoldDB" id="A0A7Y2E711"/>
<comment type="caution">
    <text evidence="1">The sequence shown here is derived from an EMBL/GenBank/DDBJ whole genome shotgun (WGS) entry which is preliminary data.</text>
</comment>
<sequence length="240" mass="25269">MSLLLLPSGVEAETITYSGTVSYDGVHMGDSLYVAVIDTTGVDDVDLLAIQSYAPGAPPFSVGYSLDFDNEEVGSSLIIASFLDVDGGGIEMLTGSDVFGWYAGTVTPTGVSSSGSQSGLDFDLPRAEIRGTVTFAPGQEWADIEFHTDASCLGNEFRPTLELTSSGEYEVQGLYAGTYCVRADGEAKQGSVEVCFGDPNCETPTLITLGDTDIQTGVDLDFSVVGTEKISWGGIKNRHP</sequence>
<dbReference type="Proteomes" id="UP000547674">
    <property type="component" value="Unassembled WGS sequence"/>
</dbReference>
<proteinExistence type="predicted"/>
<dbReference type="EMBL" id="JABDJR010000076">
    <property type="protein sequence ID" value="NNF05547.1"/>
    <property type="molecule type" value="Genomic_DNA"/>
</dbReference>
<evidence type="ECO:0000313" key="1">
    <source>
        <dbReference type="EMBL" id="NNF05547.1"/>
    </source>
</evidence>
<evidence type="ECO:0000313" key="2">
    <source>
        <dbReference type="Proteomes" id="UP000547674"/>
    </source>
</evidence>
<reference evidence="1 2" key="1">
    <citation type="submission" date="2020-03" db="EMBL/GenBank/DDBJ databases">
        <title>Metabolic flexibility allows generalist bacteria to become dominant in a frequently disturbed ecosystem.</title>
        <authorList>
            <person name="Chen Y.-J."/>
            <person name="Leung P.M."/>
            <person name="Bay S.K."/>
            <person name="Hugenholtz P."/>
            <person name="Kessler A.J."/>
            <person name="Shelley G."/>
            <person name="Waite D.W."/>
            <person name="Cook P.L."/>
            <person name="Greening C."/>
        </authorList>
    </citation>
    <scope>NUCLEOTIDE SEQUENCE [LARGE SCALE GENOMIC DNA]</scope>
    <source>
        <strain evidence="1">SS_bin_28</strain>
    </source>
</reference>
<accession>A0A7Y2E711</accession>
<gene>
    <name evidence="1" type="ORF">HKN21_02185</name>
</gene>
<organism evidence="1 2">
    <name type="scientific">Eiseniibacteriota bacterium</name>
    <dbReference type="NCBI Taxonomy" id="2212470"/>
    <lineage>
        <taxon>Bacteria</taxon>
        <taxon>Candidatus Eiseniibacteriota</taxon>
    </lineage>
</organism>